<dbReference type="STRING" id="1758178.GCA_001550095_00702"/>
<name>A0A291GAC5_9RHOB</name>
<evidence type="ECO:0000313" key="2">
    <source>
        <dbReference type="Proteomes" id="UP000217935"/>
    </source>
</evidence>
<dbReference type="KEGG" id="ceh:CEW89_04910"/>
<dbReference type="AlphaFoldDB" id="A0A291GAC5"/>
<sequence length="121" mass="12690">MERRMDRIGSFHLRCVISVAPNGAVGLADTNARVLLAGSLSPSDVGRLAVCQDLNDGDAPVTVVLGLVEEAERDDDAPTIISAGESSIALYPDGHIRLRGEQVTVDSAGALRLLAGRIDLN</sequence>
<proteinExistence type="predicted"/>
<dbReference type="EMBL" id="CP022196">
    <property type="protein sequence ID" value="ATG46966.1"/>
    <property type="molecule type" value="Genomic_DNA"/>
</dbReference>
<protein>
    <submittedName>
        <fullName evidence="1">Uncharacterized protein</fullName>
    </submittedName>
</protein>
<keyword evidence="2" id="KW-1185">Reference proteome</keyword>
<dbReference type="Proteomes" id="UP000217935">
    <property type="component" value="Chromosome"/>
</dbReference>
<reference evidence="1 2" key="1">
    <citation type="submission" date="2017-06" db="EMBL/GenBank/DDBJ databases">
        <title>Celeribacter sp. TSPH2 complete genome sequence.</title>
        <authorList>
            <person name="Woo J.-H."/>
            <person name="Kim H.-S."/>
        </authorList>
    </citation>
    <scope>NUCLEOTIDE SEQUENCE [LARGE SCALE GENOMIC DNA]</scope>
    <source>
        <strain evidence="1 2">TSPH2</strain>
    </source>
</reference>
<gene>
    <name evidence="1" type="ORF">CEW89_04910</name>
</gene>
<organism evidence="1 2">
    <name type="scientific">Celeribacter ethanolicus</name>
    <dbReference type="NCBI Taxonomy" id="1758178"/>
    <lineage>
        <taxon>Bacteria</taxon>
        <taxon>Pseudomonadati</taxon>
        <taxon>Pseudomonadota</taxon>
        <taxon>Alphaproteobacteria</taxon>
        <taxon>Rhodobacterales</taxon>
        <taxon>Roseobacteraceae</taxon>
        <taxon>Celeribacter</taxon>
    </lineage>
</organism>
<evidence type="ECO:0000313" key="1">
    <source>
        <dbReference type="EMBL" id="ATG46966.1"/>
    </source>
</evidence>
<accession>A0A291GAC5</accession>